<evidence type="ECO:0000256" key="9">
    <source>
        <dbReference type="ARBA" id="ARBA00023004"/>
    </source>
</evidence>
<evidence type="ECO:0000259" key="14">
    <source>
        <dbReference type="SMART" id="SM01060"/>
    </source>
</evidence>
<evidence type="ECO:0000256" key="2">
    <source>
        <dbReference type="ARBA" id="ARBA00002974"/>
    </source>
</evidence>
<keyword evidence="10" id="KW-0376">Hydrogen peroxide</keyword>
<evidence type="ECO:0000256" key="10">
    <source>
        <dbReference type="ARBA" id="ARBA00023324"/>
    </source>
</evidence>
<evidence type="ECO:0000256" key="3">
    <source>
        <dbReference type="ARBA" id="ARBA00005329"/>
    </source>
</evidence>
<comment type="caution">
    <text evidence="15">The sequence shown here is derived from an EMBL/GenBank/DDBJ whole genome shotgun (WGS) entry which is preliminary data.</text>
</comment>
<dbReference type="PRINTS" id="PR00067">
    <property type="entry name" value="CATALASE"/>
</dbReference>
<dbReference type="PIRSF" id="PIRSF038928">
    <property type="entry name" value="Catalase_clade1-3"/>
    <property type="match status" value="1"/>
</dbReference>
<dbReference type="SMART" id="SM01060">
    <property type="entry name" value="Catalase"/>
    <property type="match status" value="1"/>
</dbReference>
<evidence type="ECO:0000256" key="7">
    <source>
        <dbReference type="ARBA" id="ARBA00022723"/>
    </source>
</evidence>
<dbReference type="SUPFAM" id="SSF56634">
    <property type="entry name" value="Heme-dependent catalase-like"/>
    <property type="match status" value="1"/>
</dbReference>
<evidence type="ECO:0000256" key="8">
    <source>
        <dbReference type="ARBA" id="ARBA00023002"/>
    </source>
</evidence>
<proteinExistence type="inferred from homology"/>
<dbReference type="InterPro" id="IPR010582">
    <property type="entry name" value="Catalase_immune_responsive"/>
</dbReference>
<dbReference type="Pfam" id="PF06628">
    <property type="entry name" value="Catalase-rel"/>
    <property type="match status" value="1"/>
</dbReference>
<comment type="cofactor">
    <cofactor evidence="1">
        <name>heme</name>
        <dbReference type="ChEBI" id="CHEBI:30413"/>
    </cofactor>
</comment>
<comment type="catalytic activity">
    <reaction evidence="11">
        <text>2 H2O2 = O2 + 2 H2O</text>
        <dbReference type="Rhea" id="RHEA:20309"/>
        <dbReference type="ChEBI" id="CHEBI:15377"/>
        <dbReference type="ChEBI" id="CHEBI:15379"/>
        <dbReference type="ChEBI" id="CHEBI:16240"/>
        <dbReference type="EC" id="1.11.1.6"/>
    </reaction>
</comment>
<sequence length="538" mass="61358">MSYILLIYIYGIIYLLLYLILKKLNKNVSSWELKSPNLFLVEYASLWAERHSMSTDHLKTATTDAGAPVSSTENSLSVGADGPIVLHDHYLIEQMAAFNREMIPDRQPHAKGGGAFGYFEVTHDVSCYTKANFLQKGQKTDVVIRFSTVAGEAGSPDTWRDPRGFSVKFYTEEGNFDMVGNNTPVFFIRDPMKFQHFIHSQKRRADSGLRDNDMQWDFWTLCPETAHQVTWLMGDRGIPATWRHMDGFSSHTYMWINDEGERFWVKYHFKTDQGIKCLTQDQADQLAGSDADYHRRDLFESIKRGEYPSWTLKMQIMPYEEAKTYKINPFDLTKVWPQSEYPLIEVGKLVLDRNPTDFFTQIEQAAFEPNNYVPGTGLSPDKMLLGRSFAYADAHRARLGGNYKQIPVNAPKCPVHSYSKGGAMRSVNTSDPVYSPNTKGGPVSNPGRYPEDAVWAVDGEFVRAAYTLRAEDNDFSQAQKLVNDVMDDAARERLVQNVVGHILGGVQEPVLSRVFEYWKNVDSQLGQRIQDEVLRKQK</sequence>
<dbReference type="EMBL" id="BAQB01000008">
    <property type="protein sequence ID" value="GBR45505.1"/>
    <property type="molecule type" value="Genomic_DNA"/>
</dbReference>
<evidence type="ECO:0000256" key="13">
    <source>
        <dbReference type="SAM" id="Phobius"/>
    </source>
</evidence>
<evidence type="ECO:0000256" key="12">
    <source>
        <dbReference type="SAM" id="MobiDB-lite"/>
    </source>
</evidence>
<dbReference type="PANTHER" id="PTHR11465">
    <property type="entry name" value="CATALASE"/>
    <property type="match status" value="1"/>
</dbReference>
<accession>A0ABQ0QI25</accession>
<dbReference type="InterPro" id="IPR002226">
    <property type="entry name" value="Catalase_haem_BS"/>
</dbReference>
<keyword evidence="5" id="KW-0575">Peroxidase</keyword>
<feature type="domain" description="Catalase core" evidence="14">
    <location>
        <begin position="62"/>
        <end position="443"/>
    </location>
</feature>
<organism evidence="15 16">
    <name type="scientific">Neokomagataea tanensis NBRC 106556</name>
    <dbReference type="NCBI Taxonomy" id="1223519"/>
    <lineage>
        <taxon>Bacteria</taxon>
        <taxon>Pseudomonadati</taxon>
        <taxon>Pseudomonadota</taxon>
        <taxon>Alphaproteobacteria</taxon>
        <taxon>Acetobacterales</taxon>
        <taxon>Acetobacteraceae</taxon>
        <taxon>Neokomagataea</taxon>
    </lineage>
</organism>
<keyword evidence="13" id="KW-0472">Membrane</keyword>
<evidence type="ECO:0000256" key="5">
    <source>
        <dbReference type="ARBA" id="ARBA00022559"/>
    </source>
</evidence>
<gene>
    <name evidence="15" type="ORF">AA106556_0790</name>
</gene>
<dbReference type="EC" id="1.11.1.6" evidence="4"/>
<comment type="function">
    <text evidence="2">Decomposes hydrogen peroxide into water and oxygen; serves to protect cells from the toxic effects of hydrogen peroxide.</text>
</comment>
<keyword evidence="6" id="KW-0349">Heme</keyword>
<reference evidence="15" key="1">
    <citation type="submission" date="2013-04" db="EMBL/GenBank/DDBJ databases">
        <title>The genome sequencing project of 58 acetic acid bacteria.</title>
        <authorList>
            <person name="Okamoto-Kainuma A."/>
            <person name="Ishikawa M."/>
            <person name="Umino S."/>
            <person name="Koizumi Y."/>
            <person name="Shiwa Y."/>
            <person name="Yoshikawa H."/>
            <person name="Matsutani M."/>
            <person name="Matsushita K."/>
        </authorList>
    </citation>
    <scope>NUCLEOTIDE SEQUENCE</scope>
    <source>
        <strain evidence="15">NBRC 106556</strain>
    </source>
</reference>
<feature type="region of interest" description="Disordered" evidence="12">
    <location>
        <begin position="427"/>
        <end position="447"/>
    </location>
</feature>
<dbReference type="Pfam" id="PF00199">
    <property type="entry name" value="Catalase"/>
    <property type="match status" value="1"/>
</dbReference>
<evidence type="ECO:0000313" key="15">
    <source>
        <dbReference type="EMBL" id="GBR45505.1"/>
    </source>
</evidence>
<dbReference type="PANTHER" id="PTHR11465:SF9">
    <property type="entry name" value="CATALASE"/>
    <property type="match status" value="1"/>
</dbReference>
<dbReference type="PROSITE" id="PS51402">
    <property type="entry name" value="CATALASE_3"/>
    <property type="match status" value="1"/>
</dbReference>
<dbReference type="InterPro" id="IPR011614">
    <property type="entry name" value="Catalase_core"/>
</dbReference>
<protein>
    <recommendedName>
        <fullName evidence="4">catalase</fullName>
        <ecNumber evidence="4">1.11.1.6</ecNumber>
    </recommendedName>
</protein>
<dbReference type="Gene3D" id="2.40.180.10">
    <property type="entry name" value="Catalase core domain"/>
    <property type="match status" value="1"/>
</dbReference>
<dbReference type="InterPro" id="IPR040333">
    <property type="entry name" value="Catalase_3"/>
</dbReference>
<keyword evidence="9" id="KW-0408">Iron</keyword>
<dbReference type="Proteomes" id="UP001062443">
    <property type="component" value="Unassembled WGS sequence"/>
</dbReference>
<dbReference type="InterPro" id="IPR020835">
    <property type="entry name" value="Catalase_sf"/>
</dbReference>
<evidence type="ECO:0000256" key="1">
    <source>
        <dbReference type="ARBA" id="ARBA00001971"/>
    </source>
</evidence>
<keyword evidence="8" id="KW-0560">Oxidoreductase</keyword>
<evidence type="ECO:0000256" key="6">
    <source>
        <dbReference type="ARBA" id="ARBA00022617"/>
    </source>
</evidence>
<dbReference type="CDD" id="cd08156">
    <property type="entry name" value="catalase_clade_3"/>
    <property type="match status" value="1"/>
</dbReference>
<keyword evidence="13" id="KW-1133">Transmembrane helix</keyword>
<dbReference type="InterPro" id="IPR018028">
    <property type="entry name" value="Catalase"/>
</dbReference>
<evidence type="ECO:0000256" key="11">
    <source>
        <dbReference type="ARBA" id="ARBA00049254"/>
    </source>
</evidence>
<feature type="transmembrane region" description="Helical" evidence="13">
    <location>
        <begin position="6"/>
        <end position="21"/>
    </location>
</feature>
<dbReference type="PROSITE" id="PS00437">
    <property type="entry name" value="CATALASE_1"/>
    <property type="match status" value="1"/>
</dbReference>
<evidence type="ECO:0000256" key="4">
    <source>
        <dbReference type="ARBA" id="ARBA00012314"/>
    </source>
</evidence>
<keyword evidence="13" id="KW-0812">Transmembrane</keyword>
<name>A0ABQ0QI25_9PROT</name>
<feature type="compositionally biased region" description="Polar residues" evidence="12">
    <location>
        <begin position="427"/>
        <end position="438"/>
    </location>
</feature>
<comment type="similarity">
    <text evidence="3">Belongs to the catalase family.</text>
</comment>
<keyword evidence="7" id="KW-0479">Metal-binding</keyword>
<keyword evidence="16" id="KW-1185">Reference proteome</keyword>
<evidence type="ECO:0000313" key="16">
    <source>
        <dbReference type="Proteomes" id="UP001062443"/>
    </source>
</evidence>
<dbReference type="InterPro" id="IPR024711">
    <property type="entry name" value="Catalase_clade1/3"/>
</dbReference>